<evidence type="ECO:0000259" key="7">
    <source>
        <dbReference type="PROSITE" id="PS51352"/>
    </source>
</evidence>
<protein>
    <submittedName>
        <fullName evidence="8">Glutaredoxin</fullName>
    </submittedName>
</protein>
<evidence type="ECO:0000256" key="1">
    <source>
        <dbReference type="ARBA" id="ARBA00009630"/>
    </source>
</evidence>
<reference evidence="8" key="1">
    <citation type="submission" date="2022-07" db="EMBL/GenBank/DDBJ databases">
        <title>The genome of Lyophyllum shimeji provides insight into the initial evolution of ectomycorrhizal fungal genome.</title>
        <authorList>
            <person name="Kobayashi Y."/>
            <person name="Shibata T."/>
            <person name="Hirakawa H."/>
            <person name="Shigenobu S."/>
            <person name="Nishiyama T."/>
            <person name="Yamada A."/>
            <person name="Hasebe M."/>
            <person name="Kawaguchi M."/>
        </authorList>
    </citation>
    <scope>NUCLEOTIDE SEQUENCE</scope>
    <source>
        <strain evidence="8">AT787</strain>
    </source>
</reference>
<dbReference type="OrthoDB" id="415696at2759"/>
<keyword evidence="4" id="KW-0411">Iron-sulfur</keyword>
<proteinExistence type="inferred from homology"/>
<dbReference type="GO" id="GO:0015036">
    <property type="term" value="F:disulfide oxidoreductase activity"/>
    <property type="evidence" value="ECO:0007669"/>
    <property type="project" value="UniProtKB-ARBA"/>
</dbReference>
<dbReference type="InterPro" id="IPR033658">
    <property type="entry name" value="GRX_PICOT-like"/>
</dbReference>
<keyword evidence="2" id="KW-0479">Metal-binding</keyword>
<evidence type="ECO:0000256" key="5">
    <source>
        <dbReference type="ARBA" id="ARBA00055846"/>
    </source>
</evidence>
<dbReference type="EMBL" id="BRPK01000018">
    <property type="protein sequence ID" value="GLB44729.1"/>
    <property type="molecule type" value="Genomic_DNA"/>
</dbReference>
<dbReference type="InterPro" id="IPR004480">
    <property type="entry name" value="Monothiol_GRX-rel"/>
</dbReference>
<evidence type="ECO:0000256" key="4">
    <source>
        <dbReference type="ARBA" id="ARBA00023014"/>
    </source>
</evidence>
<dbReference type="InterPro" id="IPR002109">
    <property type="entry name" value="Glutaredoxin"/>
</dbReference>
<dbReference type="GO" id="GO:0046872">
    <property type="term" value="F:metal ion binding"/>
    <property type="evidence" value="ECO:0007669"/>
    <property type="project" value="UniProtKB-KW"/>
</dbReference>
<evidence type="ECO:0000313" key="8">
    <source>
        <dbReference type="EMBL" id="GLB44729.1"/>
    </source>
</evidence>
<dbReference type="GO" id="GO:0051537">
    <property type="term" value="F:2 iron, 2 sulfur cluster binding"/>
    <property type="evidence" value="ECO:0007669"/>
    <property type="project" value="TreeGrafter"/>
</dbReference>
<dbReference type="Gene3D" id="3.40.30.10">
    <property type="entry name" value="Glutaredoxin"/>
    <property type="match status" value="2"/>
</dbReference>
<evidence type="ECO:0000313" key="9">
    <source>
        <dbReference type="Proteomes" id="UP001063166"/>
    </source>
</evidence>
<evidence type="ECO:0000256" key="3">
    <source>
        <dbReference type="ARBA" id="ARBA00023004"/>
    </source>
</evidence>
<dbReference type="InterPro" id="IPR013766">
    <property type="entry name" value="Thioredoxin_domain"/>
</dbReference>
<dbReference type="PANTHER" id="PTHR10293:SF73">
    <property type="entry name" value="GLUTAREDOXIN-3"/>
    <property type="match status" value="1"/>
</dbReference>
<dbReference type="AlphaFoldDB" id="A0A9P3Q096"/>
<comment type="similarity">
    <text evidence="1">Belongs to the glutaredoxin family. Monothiol subfamily.</text>
</comment>
<name>A0A9P3Q096_LYOSH</name>
<feature type="region of interest" description="Disordered" evidence="6">
    <location>
        <begin position="116"/>
        <end position="144"/>
    </location>
</feature>
<accession>A0A9P3Q096</accession>
<dbReference type="Proteomes" id="UP001063166">
    <property type="component" value="Unassembled WGS sequence"/>
</dbReference>
<feature type="domain" description="Thioredoxin" evidence="7">
    <location>
        <begin position="1"/>
        <end position="110"/>
    </location>
</feature>
<dbReference type="InterPro" id="IPR036249">
    <property type="entry name" value="Thioredoxin-like_sf"/>
</dbReference>
<comment type="caution">
    <text evidence="8">The sequence shown here is derived from an EMBL/GenBank/DDBJ whole genome shotgun (WGS) entry which is preliminary data.</text>
</comment>
<organism evidence="8 9">
    <name type="scientific">Lyophyllum shimeji</name>
    <name type="common">Hon-shimeji</name>
    <name type="synonym">Tricholoma shimeji</name>
    <dbReference type="NCBI Taxonomy" id="47721"/>
    <lineage>
        <taxon>Eukaryota</taxon>
        <taxon>Fungi</taxon>
        <taxon>Dikarya</taxon>
        <taxon>Basidiomycota</taxon>
        <taxon>Agaricomycotina</taxon>
        <taxon>Agaricomycetes</taxon>
        <taxon>Agaricomycetidae</taxon>
        <taxon>Agaricales</taxon>
        <taxon>Tricholomatineae</taxon>
        <taxon>Lyophyllaceae</taxon>
        <taxon>Lyophyllum</taxon>
    </lineage>
</organism>
<keyword evidence="9" id="KW-1185">Reference proteome</keyword>
<gene>
    <name evidence="8" type="primary">GRX3</name>
    <name evidence="8" type="ORF">LshimejAT787_1800660</name>
</gene>
<sequence length="244" mass="27045">MEGTNLHEVTHSEHFKELLSADLERVSLINFWAPWAQPCKQMNEVVRELSKKYPTLLALNVEAEAQSEIAESFDVEAVPTFVILRGHALLERISGADAPALTQAVAKHVTGPAIPRPLSQTNLAPAPPSSVDLSAHAGERQETPEELEKRMRGLMNQSKVVLFMKGSPDAPRCGFSRKISNLLKDNNVEFTHFDILTDEAVRQGLKKLNDWPTFPQLIVKGELVGGLDIVQEMMESGEFKEVIA</sequence>
<dbReference type="PROSITE" id="PS51354">
    <property type="entry name" value="GLUTAREDOXIN_2"/>
    <property type="match status" value="1"/>
</dbReference>
<dbReference type="SUPFAM" id="SSF52833">
    <property type="entry name" value="Thioredoxin-like"/>
    <property type="match status" value="2"/>
</dbReference>
<dbReference type="Pfam" id="PF00462">
    <property type="entry name" value="Glutaredoxin"/>
    <property type="match status" value="1"/>
</dbReference>
<comment type="function">
    <text evidence="5">Monothiol glutaredoxin involved in the biogenesis of iron-sulfur clusters. Binds one iron-sulfur cluster per dimer. The iron-sulfur cluster is bound between subunits, and is complexed by a bound glutathione and a cysteine residue from each subunit.</text>
</comment>
<dbReference type="PANTHER" id="PTHR10293">
    <property type="entry name" value="GLUTAREDOXIN FAMILY MEMBER"/>
    <property type="match status" value="1"/>
</dbReference>
<dbReference type="CDD" id="cd03028">
    <property type="entry name" value="GRX_PICOT_like"/>
    <property type="match status" value="1"/>
</dbReference>
<keyword evidence="3" id="KW-0408">Iron</keyword>
<dbReference type="Pfam" id="PF00085">
    <property type="entry name" value="Thioredoxin"/>
    <property type="match status" value="1"/>
</dbReference>
<dbReference type="GO" id="GO:0005634">
    <property type="term" value="C:nucleus"/>
    <property type="evidence" value="ECO:0007669"/>
    <property type="project" value="TreeGrafter"/>
</dbReference>
<dbReference type="GO" id="GO:0005829">
    <property type="term" value="C:cytosol"/>
    <property type="evidence" value="ECO:0007669"/>
    <property type="project" value="TreeGrafter"/>
</dbReference>
<dbReference type="PROSITE" id="PS51352">
    <property type="entry name" value="THIOREDOXIN_2"/>
    <property type="match status" value="1"/>
</dbReference>
<evidence type="ECO:0000256" key="6">
    <source>
        <dbReference type="SAM" id="MobiDB-lite"/>
    </source>
</evidence>
<dbReference type="FunFam" id="3.40.30.10:FF:000092">
    <property type="entry name" value="Monothiol glutaredoxin"/>
    <property type="match status" value="1"/>
</dbReference>
<dbReference type="GO" id="GO:0006879">
    <property type="term" value="P:intracellular iron ion homeostasis"/>
    <property type="evidence" value="ECO:0007669"/>
    <property type="project" value="TreeGrafter"/>
</dbReference>
<evidence type="ECO:0000256" key="2">
    <source>
        <dbReference type="ARBA" id="ARBA00022723"/>
    </source>
</evidence>
<dbReference type="CDD" id="cd02984">
    <property type="entry name" value="TRX_PICOT"/>
    <property type="match status" value="1"/>
</dbReference>
<dbReference type="FunFam" id="3.40.30.10:FF:000012">
    <property type="entry name" value="Monothiol glutaredoxin"/>
    <property type="match status" value="1"/>
</dbReference>